<feature type="compositionally biased region" description="Basic and acidic residues" evidence="1">
    <location>
        <begin position="239"/>
        <end position="249"/>
    </location>
</feature>
<dbReference type="PANTHER" id="PTHR10845:SF267">
    <property type="entry name" value="REGULATOR OF G PROTEIN SIGNALING DOMAIN PROTEIN (AFU_ORTHOLOGUE AFUA_6G06860)"/>
    <property type="match status" value="1"/>
</dbReference>
<name>A0A559MAT9_9HELO</name>
<dbReference type="Pfam" id="PF00615">
    <property type="entry name" value="RGS"/>
    <property type="match status" value="1"/>
</dbReference>
<dbReference type="Proteomes" id="UP000315522">
    <property type="component" value="Unassembled WGS sequence"/>
</dbReference>
<reference evidence="3 4" key="1">
    <citation type="submission" date="2018-05" db="EMBL/GenBank/DDBJ databases">
        <title>Genome sequencing and assembly of the regulated plant pathogen Lachnellula willkommii and related sister species for the development of diagnostic species identification markers.</title>
        <authorList>
            <person name="Giroux E."/>
            <person name="Bilodeau G."/>
        </authorList>
    </citation>
    <scope>NUCLEOTIDE SEQUENCE [LARGE SCALE GENOMIC DNA]</scope>
    <source>
        <strain evidence="3 4">CBS 172.35</strain>
    </source>
</reference>
<dbReference type="CDD" id="cd07440">
    <property type="entry name" value="RGS"/>
    <property type="match status" value="1"/>
</dbReference>
<dbReference type="InterPro" id="IPR036305">
    <property type="entry name" value="RGS_sf"/>
</dbReference>
<feature type="region of interest" description="Disordered" evidence="1">
    <location>
        <begin position="1"/>
        <end position="34"/>
    </location>
</feature>
<sequence>MKYLRTAMRKAKHRKPPSLYLHPSSKDTSPRCSSVLSDWDADDEGFMSSGEFVPSRPLSLSIPSGPYGSRQPTLPEILSNTAPSPWTSSAFMAYLSQNHCLETLEFTMDATRYTKHYQDVIESAPHTPLSPQTSEYEYVRMLWQKLLDAYIAPNGPREVNLPSDVRDRLMALPSTYTPPDPAELEPAVKIIYELMEESVLVPFLNSVAPARNSGSYASPWASDESMTDTYMAGSLDERSLSHAASRRDGSPTGSGSGSDLVSQSHIGPSPRLSHQSHLSAALGRGSRLSAHVSGSSATSSAEAPDTLTDDSTDSPSPSASALEPMTPPDTPPTSHAGFLDVSPGSSPKQGRSEGSSWKKMSAKLGFKKSRSARGSGSSTSSSRYPTGRDSSPESGSVIAPMEHPTQNVSSPRDIGKNTALLHGGTSLKLSEGDFSPVLEAHPGSPVDISDRRRPSLAASFSQRLYHGSDTELAKFEKKQLEGKKEEDIRRDGVAAKRNGPVIDGAANNNKDNDKDNSIPPNRLMQVAGMQPFYIPAKISEQEEVHPGSHLDSIDDCAEQRLSVDTEMAMEFDFKTENGIWISANPLANESRSSLATTTTTDTTSTLVDDSMSRRMSNGALTLDTSIASSSASMMSSVGSFHSASTTASCDTYGWEEELDRKESIESSLTWRRDLGHRFPTNGRTVGPRRGGHDFNNKRGGDGRRKSLLYRVLNISGSRREPGDESGIPPIPGPSMSQQPTYPTNAP</sequence>
<accession>A0A559MAT9</accession>
<feature type="region of interest" description="Disordered" evidence="1">
    <location>
        <begin position="674"/>
        <end position="746"/>
    </location>
</feature>
<organism evidence="3 4">
    <name type="scientific">Lachnellula willkommii</name>
    <dbReference type="NCBI Taxonomy" id="215461"/>
    <lineage>
        <taxon>Eukaryota</taxon>
        <taxon>Fungi</taxon>
        <taxon>Dikarya</taxon>
        <taxon>Ascomycota</taxon>
        <taxon>Pezizomycotina</taxon>
        <taxon>Leotiomycetes</taxon>
        <taxon>Helotiales</taxon>
        <taxon>Lachnaceae</taxon>
        <taxon>Lachnellula</taxon>
    </lineage>
</organism>
<feature type="compositionally biased region" description="Basic residues" evidence="1">
    <location>
        <begin position="7"/>
        <end position="16"/>
    </location>
</feature>
<dbReference type="AlphaFoldDB" id="A0A559MAT9"/>
<dbReference type="SMART" id="SM00315">
    <property type="entry name" value="RGS"/>
    <property type="match status" value="1"/>
</dbReference>
<dbReference type="PROSITE" id="PS50132">
    <property type="entry name" value="RGS"/>
    <property type="match status" value="1"/>
</dbReference>
<evidence type="ECO:0000256" key="1">
    <source>
        <dbReference type="SAM" id="MobiDB-lite"/>
    </source>
</evidence>
<feature type="compositionally biased region" description="Basic and acidic residues" evidence="1">
    <location>
        <begin position="690"/>
        <end position="704"/>
    </location>
</feature>
<evidence type="ECO:0000313" key="3">
    <source>
        <dbReference type="EMBL" id="TVY90084.1"/>
    </source>
</evidence>
<feature type="compositionally biased region" description="Low complexity" evidence="1">
    <location>
        <begin position="313"/>
        <end position="322"/>
    </location>
</feature>
<feature type="compositionally biased region" description="Polar residues" evidence="1">
    <location>
        <begin position="259"/>
        <end position="278"/>
    </location>
</feature>
<evidence type="ECO:0000313" key="4">
    <source>
        <dbReference type="Proteomes" id="UP000315522"/>
    </source>
</evidence>
<evidence type="ECO:0000259" key="2">
    <source>
        <dbReference type="PROSITE" id="PS50132"/>
    </source>
</evidence>
<dbReference type="InterPro" id="IPR044926">
    <property type="entry name" value="RGS_subdomain_2"/>
</dbReference>
<protein>
    <recommendedName>
        <fullName evidence="2">RGS domain-containing protein</fullName>
    </recommendedName>
</protein>
<proteinExistence type="predicted"/>
<feature type="compositionally biased region" description="Low complexity" evidence="1">
    <location>
        <begin position="289"/>
        <end position="306"/>
    </location>
</feature>
<feature type="region of interest" description="Disordered" evidence="1">
    <location>
        <begin position="239"/>
        <end position="419"/>
    </location>
</feature>
<dbReference type="Gene3D" id="1.10.167.10">
    <property type="entry name" value="Regulator of G-protein Signalling 4, domain 2"/>
    <property type="match status" value="1"/>
</dbReference>
<feature type="domain" description="RGS" evidence="2">
    <location>
        <begin position="91"/>
        <end position="206"/>
    </location>
</feature>
<gene>
    <name evidence="3" type="ORF">LAWI1_G005863</name>
</gene>
<dbReference type="EMBL" id="QGML01000986">
    <property type="protein sequence ID" value="TVY90084.1"/>
    <property type="molecule type" value="Genomic_DNA"/>
</dbReference>
<feature type="region of interest" description="Disordered" evidence="1">
    <location>
        <begin position="434"/>
        <end position="453"/>
    </location>
</feature>
<feature type="region of interest" description="Disordered" evidence="1">
    <location>
        <begin position="476"/>
        <end position="520"/>
    </location>
</feature>
<dbReference type="SUPFAM" id="SSF48097">
    <property type="entry name" value="Regulator of G-protein signaling, RGS"/>
    <property type="match status" value="1"/>
</dbReference>
<dbReference type="InterPro" id="IPR016137">
    <property type="entry name" value="RGS"/>
</dbReference>
<dbReference type="PANTHER" id="PTHR10845">
    <property type="entry name" value="REGULATOR OF G PROTEIN SIGNALING"/>
    <property type="match status" value="1"/>
</dbReference>
<comment type="caution">
    <text evidence="3">The sequence shown here is derived from an EMBL/GenBank/DDBJ whole genome shotgun (WGS) entry which is preliminary data.</text>
</comment>
<feature type="compositionally biased region" description="Low complexity" evidence="1">
    <location>
        <begin position="372"/>
        <end position="383"/>
    </location>
</feature>
<feature type="compositionally biased region" description="Polar residues" evidence="1">
    <location>
        <begin position="343"/>
        <end position="355"/>
    </location>
</feature>
<feature type="compositionally biased region" description="Basic and acidic residues" evidence="1">
    <location>
        <begin position="476"/>
        <end position="494"/>
    </location>
</feature>
<keyword evidence="4" id="KW-1185">Reference proteome</keyword>